<evidence type="ECO:0000256" key="15">
    <source>
        <dbReference type="PROSITE-ProRule" id="PRU00192"/>
    </source>
</evidence>
<dbReference type="GO" id="GO:0005524">
    <property type="term" value="F:ATP binding"/>
    <property type="evidence" value="ECO:0007669"/>
    <property type="project" value="UniProtKB-UniRule"/>
</dbReference>
<evidence type="ECO:0000256" key="4">
    <source>
        <dbReference type="ARBA" id="ARBA00022679"/>
    </source>
</evidence>
<sequence>MERTPQQPLRGTGEQRLVIDHCRMAITAPAVLSHPLPQLSRMGSDSESGKILCEAALYVTKKFFKVTAEIFSPVCGDFIRKWLKRNHGFSSQPCCSSPSRGGGLRLQRALASERGLRRGPGRAAGRSGRKLAKGKLGSPKYILGQGDVPPQVQDLALFLVEVHEVPVSPFLQPVEVPLDGSMTLWCISHSSQFGVIRQLAEGTLCPIIHVITEDVEPIGPGPDSELCEDFTENWEEEICLKNLKLCAINQQMGSKQYMSTPLDTESWELVLPEQHPRFSGNLVKHGGSHKMKKYRKGSVDISRIKCVEVVNSDGFIPCQNKYPFQVVYDANTLYIFAPSAQSRDQWVRNLKEEIKNNSNIMVKYHPKFWTEGIYQCCRQTEKLAPGCEKYNLFENSVMRLPSPMPEKSVRRPPPPVPPVEENGNKEEEIVVAMYDFEPTEHHDLRLEKGEEYTVIEKNDIHWWKARDKYGKQGYIPSNYVTGKKSNNLDQYEEGSSGIRHYHIKETVTSPKQYYLAEKHLFNSIPEIIEYHKHNAAGLVTRLRYPVTPKKTTAPTTAGFSYEKWEINPSELTFMRELGSGLFGVVRLGKWRAQYKVAIKAIREGAMYEEDFIEEAKVMMKLTHPKLVQLYGVCTQQRPIYIVTEFMEHGCLLNYLRQKRGVLSKDVLLTMCQDVCEGMEYLERNSFIHRDLAARNCLVSDSGVVKVSDFGMTRYVLDDQYTSSSGAKFPVKWCPPEVFNYSRFSSKSDVWSFGVLMWEVFTEGKMPFEKSSNYEVVTMVSQGHRLYRPKLACKQVYEMMMMCWQEKPEGRPTFEDLLHTIIDIAEEEHCKYGKRSCSQITPSSLFSAAAAAAQCKKDMYSHKHFMFFKIRAMRTKMNLDPDTGLVTQYSASQPDVSYTSTWKCRRKRQLQLKNKPLPPLPAEALEDYTKKPRVIALYDFYARGPSDLPLKKSEEYIILEQYDPHWWKARDQDGNEGLIPSNYVTENKKSNLETYEWYCKTINRSQAEILLRQKCKEGAFVVRDSSQQGLLTLSVYSRAKGSHSGDIRHYQIKKNHLGQYYVAEKYLFSSVPELIEYHQHNAAGLITRLRHPVGSGGCSSPATAGFSYEEWELNPSELTFMKELGRGQFGVVQLGKWKATIKVAIKTINEGAMSEDDFIEEAKVMMKLSHPKLVQLYGVCTYHKPLYVVTEFMENGCLLNYLRQRRGKLGRDVLLSMCQDVCEGMEYLERNSFIHRDLAARNCLVNAEHIVKVSDFGMARYVIDDEYISSSGAKFPVKWSSPEVFHLKKYSSKSDVWSFGVLMWEVFTEGKMPFETKSNSEVVREISQGNRLYRPHLASQTVYKVMYSCWHEKPEGRPSFAELIEILTDITEMG</sequence>
<keyword evidence="4 18" id="KW-0808">Transferase</keyword>
<keyword evidence="6 17" id="KW-0547">Nucleotide-binding</keyword>
<dbReference type="PROSITE" id="PS50003">
    <property type="entry name" value="PH_DOMAIN"/>
    <property type="match status" value="1"/>
</dbReference>
<feature type="domain" description="Protein kinase" evidence="23">
    <location>
        <begin position="571"/>
        <end position="821"/>
    </location>
</feature>
<accession>A0AAN7N3Y9</accession>
<dbReference type="SUPFAM" id="SSF50044">
    <property type="entry name" value="SH3-domain"/>
    <property type="match status" value="2"/>
</dbReference>
<keyword evidence="2 15" id="KW-0728">SH3 domain</keyword>
<dbReference type="Pfam" id="PF00779">
    <property type="entry name" value="BTK"/>
    <property type="match status" value="1"/>
</dbReference>
<dbReference type="SMART" id="SM00107">
    <property type="entry name" value="BTK"/>
    <property type="match status" value="1"/>
</dbReference>
<dbReference type="PRINTS" id="PR00402">
    <property type="entry name" value="TECBTKDOMAIN"/>
</dbReference>
<dbReference type="SUPFAM" id="SSF55550">
    <property type="entry name" value="SH2 domain"/>
    <property type="match status" value="2"/>
</dbReference>
<comment type="cofactor">
    <cofactor evidence="1">
        <name>Zn(2+)</name>
        <dbReference type="ChEBI" id="CHEBI:29105"/>
    </cofactor>
</comment>
<dbReference type="GO" id="GO:0004715">
    <property type="term" value="F:non-membrane spanning protein tyrosine kinase activity"/>
    <property type="evidence" value="ECO:0007669"/>
    <property type="project" value="UniProtKB-EC"/>
</dbReference>
<dbReference type="InterPro" id="IPR035572">
    <property type="entry name" value="Tec_SH3"/>
</dbReference>
<dbReference type="InterPro" id="IPR001562">
    <property type="entry name" value="Znf_Btk_motif"/>
</dbReference>
<dbReference type="InterPro" id="IPR001452">
    <property type="entry name" value="SH3_domain"/>
</dbReference>
<feature type="region of interest" description="Disordered" evidence="19">
    <location>
        <begin position="403"/>
        <end position="422"/>
    </location>
</feature>
<dbReference type="InterPro" id="IPR001245">
    <property type="entry name" value="Ser-Thr/Tyr_kinase_cat_dom"/>
</dbReference>
<feature type="domain" description="SH2" evidence="20">
    <location>
        <begin position="466"/>
        <end position="546"/>
    </location>
</feature>
<dbReference type="InterPro" id="IPR020635">
    <property type="entry name" value="Tyr_kinase_cat_dom"/>
</dbReference>
<keyword evidence="25" id="KW-1185">Reference proteome</keyword>
<dbReference type="FunFam" id="3.30.200.20:FF:000053">
    <property type="entry name" value="Tyrosine-protein kinase"/>
    <property type="match status" value="2"/>
</dbReference>
<dbReference type="PRINTS" id="PR00109">
    <property type="entry name" value="TYRKINASE"/>
</dbReference>
<evidence type="ECO:0000256" key="2">
    <source>
        <dbReference type="ARBA" id="ARBA00022443"/>
    </source>
</evidence>
<dbReference type="InterPro" id="IPR050198">
    <property type="entry name" value="Non-receptor_tyrosine_kinases"/>
</dbReference>
<evidence type="ECO:0000256" key="9">
    <source>
        <dbReference type="ARBA" id="ARBA00022833"/>
    </source>
</evidence>
<dbReference type="GO" id="GO:0008270">
    <property type="term" value="F:zinc ion binding"/>
    <property type="evidence" value="ECO:0007669"/>
    <property type="project" value="UniProtKB-KW"/>
</dbReference>
<keyword evidence="8 18" id="KW-0418">Kinase</keyword>
<dbReference type="Gene3D" id="2.30.29.30">
    <property type="entry name" value="Pleckstrin-homology domain (PH domain)/Phosphotyrosine-binding domain (PTB)"/>
    <property type="match status" value="1"/>
</dbReference>
<dbReference type="InterPro" id="IPR008266">
    <property type="entry name" value="Tyr_kinase_AS"/>
</dbReference>
<keyword evidence="12 18" id="KW-0829">Tyrosine-protein kinase</keyword>
<feature type="domain" description="SH3" evidence="21">
    <location>
        <begin position="425"/>
        <end position="485"/>
    </location>
</feature>
<evidence type="ECO:0000256" key="18">
    <source>
        <dbReference type="RuleBase" id="RU362096"/>
    </source>
</evidence>
<evidence type="ECO:0000256" key="11">
    <source>
        <dbReference type="ARBA" id="ARBA00022999"/>
    </source>
</evidence>
<feature type="domain" description="PH" evidence="22">
    <location>
        <begin position="296"/>
        <end position="355"/>
    </location>
</feature>
<dbReference type="Pfam" id="PF07714">
    <property type="entry name" value="PK_Tyr_Ser-Thr"/>
    <property type="match status" value="2"/>
</dbReference>
<dbReference type="Pfam" id="PF00018">
    <property type="entry name" value="SH3_1"/>
    <property type="match status" value="2"/>
</dbReference>
<comment type="similarity">
    <text evidence="18">Belongs to the protein kinase superfamily. Tyr protein kinase family.</text>
</comment>
<comment type="caution">
    <text evidence="24">The sequence shown here is derived from an EMBL/GenBank/DDBJ whole genome shotgun (WGS) entry which is preliminary data.</text>
</comment>
<evidence type="ECO:0000259" key="20">
    <source>
        <dbReference type="PROSITE" id="PS50001"/>
    </source>
</evidence>
<keyword evidence="10 17" id="KW-0067">ATP-binding</keyword>
<evidence type="ECO:0000256" key="1">
    <source>
        <dbReference type="ARBA" id="ARBA00001947"/>
    </source>
</evidence>
<dbReference type="InterPro" id="IPR011993">
    <property type="entry name" value="PH-like_dom_sf"/>
</dbReference>
<name>A0AAN7N3Y9_MYCAM</name>
<evidence type="ECO:0000259" key="22">
    <source>
        <dbReference type="PROSITE" id="PS50003"/>
    </source>
</evidence>
<evidence type="ECO:0000256" key="17">
    <source>
        <dbReference type="PROSITE-ProRule" id="PRU10141"/>
    </source>
</evidence>
<dbReference type="CDD" id="cd01238">
    <property type="entry name" value="PH_Btk"/>
    <property type="match status" value="1"/>
</dbReference>
<dbReference type="PRINTS" id="PR00401">
    <property type="entry name" value="SH2DOMAIN"/>
</dbReference>
<dbReference type="CDD" id="cd05114">
    <property type="entry name" value="PTKc_Tec_Rlk"/>
    <property type="match status" value="1"/>
</dbReference>
<feature type="binding site" evidence="17">
    <location>
        <position position="1145"/>
    </location>
    <ligand>
        <name>ATP</name>
        <dbReference type="ChEBI" id="CHEBI:30616"/>
    </ligand>
</feature>
<dbReference type="PROSITE" id="PS00107">
    <property type="entry name" value="PROTEIN_KINASE_ATP"/>
    <property type="match status" value="2"/>
</dbReference>
<dbReference type="Gene3D" id="3.30.505.10">
    <property type="entry name" value="SH2 domain"/>
    <property type="match status" value="2"/>
</dbReference>
<dbReference type="SUPFAM" id="SSF56112">
    <property type="entry name" value="Protein kinase-like (PK-like)"/>
    <property type="match status" value="2"/>
</dbReference>
<dbReference type="Gene3D" id="1.10.510.10">
    <property type="entry name" value="Transferase(Phosphotransferase) domain 1"/>
    <property type="match status" value="2"/>
</dbReference>
<dbReference type="SMART" id="SM00219">
    <property type="entry name" value="TyrKc"/>
    <property type="match status" value="2"/>
</dbReference>
<dbReference type="PROSITE" id="PS51113">
    <property type="entry name" value="ZF_BTK"/>
    <property type="match status" value="1"/>
</dbReference>
<dbReference type="Pfam" id="PF00169">
    <property type="entry name" value="PH"/>
    <property type="match status" value="1"/>
</dbReference>
<evidence type="ECO:0000256" key="8">
    <source>
        <dbReference type="ARBA" id="ARBA00022777"/>
    </source>
</evidence>
<comment type="catalytic activity">
    <reaction evidence="13 18">
        <text>L-tyrosyl-[protein] + ATP = O-phospho-L-tyrosyl-[protein] + ADP + H(+)</text>
        <dbReference type="Rhea" id="RHEA:10596"/>
        <dbReference type="Rhea" id="RHEA-COMP:10136"/>
        <dbReference type="Rhea" id="RHEA-COMP:20101"/>
        <dbReference type="ChEBI" id="CHEBI:15378"/>
        <dbReference type="ChEBI" id="CHEBI:30616"/>
        <dbReference type="ChEBI" id="CHEBI:46858"/>
        <dbReference type="ChEBI" id="CHEBI:61978"/>
        <dbReference type="ChEBI" id="CHEBI:456216"/>
        <dbReference type="EC" id="2.7.10.2"/>
    </reaction>
</comment>
<dbReference type="InterPro" id="IPR000980">
    <property type="entry name" value="SH2"/>
</dbReference>
<evidence type="ECO:0000256" key="6">
    <source>
        <dbReference type="ARBA" id="ARBA00022741"/>
    </source>
</evidence>
<dbReference type="CDD" id="cd11905">
    <property type="entry name" value="SH3_Tec"/>
    <property type="match status" value="1"/>
</dbReference>
<dbReference type="FunFam" id="2.30.30.40:FF:000151">
    <property type="entry name" value="Tyrosine-protein kinase"/>
    <property type="match status" value="1"/>
</dbReference>
<feature type="binding site" evidence="17">
    <location>
        <position position="599"/>
    </location>
    <ligand>
        <name>ATP</name>
        <dbReference type="ChEBI" id="CHEBI:30616"/>
    </ligand>
</feature>
<dbReference type="InterPro" id="IPR001849">
    <property type="entry name" value="PH_domain"/>
</dbReference>
<dbReference type="InterPro" id="IPR011009">
    <property type="entry name" value="Kinase-like_dom_sf"/>
</dbReference>
<evidence type="ECO:0000313" key="25">
    <source>
        <dbReference type="Proteomes" id="UP001333110"/>
    </source>
</evidence>
<feature type="domain" description="SH3" evidence="21">
    <location>
        <begin position="928"/>
        <end position="988"/>
    </location>
</feature>
<reference evidence="24 25" key="1">
    <citation type="journal article" date="2023" name="J. Hered.">
        <title>Chromosome-level genome of the wood stork (Mycteria americana) provides insight into avian chromosome evolution.</title>
        <authorList>
            <person name="Flamio R. Jr."/>
            <person name="Ramstad K.M."/>
        </authorList>
    </citation>
    <scope>NUCLEOTIDE SEQUENCE [LARGE SCALE GENOMIC DNA]</scope>
    <source>
        <strain evidence="24">JAX WOST 10</strain>
    </source>
</reference>
<dbReference type="InterPro" id="IPR036860">
    <property type="entry name" value="SH2_dom_sf"/>
</dbReference>
<dbReference type="PANTHER" id="PTHR24418">
    <property type="entry name" value="TYROSINE-PROTEIN KINASE"/>
    <property type="match status" value="1"/>
</dbReference>
<dbReference type="PROSITE" id="PS50001">
    <property type="entry name" value="SH2"/>
    <property type="match status" value="2"/>
</dbReference>
<dbReference type="InterPro" id="IPR000719">
    <property type="entry name" value="Prot_kinase_dom"/>
</dbReference>
<evidence type="ECO:0000256" key="7">
    <source>
        <dbReference type="ARBA" id="ARBA00022771"/>
    </source>
</evidence>
<evidence type="ECO:0000256" key="19">
    <source>
        <dbReference type="SAM" id="MobiDB-lite"/>
    </source>
</evidence>
<keyword evidence="7 16" id="KW-0863">Zinc-finger</keyword>
<dbReference type="GO" id="GO:0035556">
    <property type="term" value="P:intracellular signal transduction"/>
    <property type="evidence" value="ECO:0007669"/>
    <property type="project" value="InterPro"/>
</dbReference>
<dbReference type="PROSITE" id="PS50011">
    <property type="entry name" value="PROTEIN_KINASE_DOM"/>
    <property type="match status" value="2"/>
</dbReference>
<evidence type="ECO:0000256" key="5">
    <source>
        <dbReference type="ARBA" id="ARBA00022723"/>
    </source>
</evidence>
<dbReference type="PROSITE" id="PS50002">
    <property type="entry name" value="SH3"/>
    <property type="match status" value="2"/>
</dbReference>
<dbReference type="PROSITE" id="PS00109">
    <property type="entry name" value="PROTEIN_KINASE_TYR"/>
    <property type="match status" value="2"/>
</dbReference>
<dbReference type="GO" id="GO:0005829">
    <property type="term" value="C:cytosol"/>
    <property type="evidence" value="ECO:0007669"/>
    <property type="project" value="UniProtKB-ARBA"/>
</dbReference>
<dbReference type="EMBL" id="JAUNZN010000007">
    <property type="protein sequence ID" value="KAK4818970.1"/>
    <property type="molecule type" value="Genomic_DNA"/>
</dbReference>
<evidence type="ECO:0000256" key="16">
    <source>
        <dbReference type="PROSITE-ProRule" id="PRU00432"/>
    </source>
</evidence>
<protein>
    <recommendedName>
        <fullName evidence="18">Tyrosine-protein kinase</fullName>
        <ecNumber evidence="18">2.7.10.2</ecNumber>
    </recommendedName>
</protein>
<dbReference type="InterPro" id="IPR017441">
    <property type="entry name" value="Protein_kinase_ATP_BS"/>
</dbReference>
<dbReference type="PRINTS" id="PR00452">
    <property type="entry name" value="SH3DOMAIN"/>
</dbReference>
<dbReference type="Proteomes" id="UP001333110">
    <property type="component" value="Unassembled WGS sequence"/>
</dbReference>
<feature type="domain" description="Protein kinase" evidence="23">
    <location>
        <begin position="1117"/>
        <end position="1369"/>
    </location>
</feature>
<evidence type="ECO:0000259" key="21">
    <source>
        <dbReference type="PROSITE" id="PS50002"/>
    </source>
</evidence>
<dbReference type="Pfam" id="PF00017">
    <property type="entry name" value="SH2"/>
    <property type="match status" value="1"/>
</dbReference>
<dbReference type="FunFam" id="1.10.510.10:FF:000052">
    <property type="entry name" value="Tyrosine-protein kinase"/>
    <property type="match status" value="2"/>
</dbReference>
<dbReference type="EC" id="2.7.10.2" evidence="18"/>
<feature type="domain" description="SH2" evidence="20">
    <location>
        <begin position="996"/>
        <end position="1092"/>
    </location>
</feature>
<gene>
    <name evidence="24" type="ORF">QYF61_022637</name>
</gene>
<evidence type="ECO:0000256" key="10">
    <source>
        <dbReference type="ARBA" id="ARBA00022840"/>
    </source>
</evidence>
<organism evidence="24 25">
    <name type="scientific">Mycteria americana</name>
    <name type="common">Wood stork</name>
    <dbReference type="NCBI Taxonomy" id="33587"/>
    <lineage>
        <taxon>Eukaryota</taxon>
        <taxon>Metazoa</taxon>
        <taxon>Chordata</taxon>
        <taxon>Craniata</taxon>
        <taxon>Vertebrata</taxon>
        <taxon>Euteleostomi</taxon>
        <taxon>Archelosauria</taxon>
        <taxon>Archosauria</taxon>
        <taxon>Dinosauria</taxon>
        <taxon>Saurischia</taxon>
        <taxon>Theropoda</taxon>
        <taxon>Coelurosauria</taxon>
        <taxon>Aves</taxon>
        <taxon>Neognathae</taxon>
        <taxon>Neoaves</taxon>
        <taxon>Aequornithes</taxon>
        <taxon>Ciconiiformes</taxon>
        <taxon>Ciconiidae</taxon>
        <taxon>Mycteria</taxon>
    </lineage>
</organism>
<evidence type="ECO:0000256" key="12">
    <source>
        <dbReference type="ARBA" id="ARBA00023137"/>
    </source>
</evidence>
<keyword evidence="5" id="KW-0479">Metal-binding</keyword>
<dbReference type="SMART" id="SM00326">
    <property type="entry name" value="SH3"/>
    <property type="match status" value="2"/>
</dbReference>
<keyword evidence="3" id="KW-0597">Phosphoprotein</keyword>
<dbReference type="SUPFAM" id="SSF50729">
    <property type="entry name" value="PH domain-like"/>
    <property type="match status" value="1"/>
</dbReference>
<keyword evidence="9" id="KW-0862">Zinc</keyword>
<keyword evidence="11 14" id="KW-0727">SH2 domain</keyword>
<evidence type="ECO:0000259" key="23">
    <source>
        <dbReference type="PROSITE" id="PS50011"/>
    </source>
</evidence>
<dbReference type="InterPro" id="IPR036028">
    <property type="entry name" value="SH3-like_dom_sf"/>
</dbReference>
<evidence type="ECO:0000256" key="14">
    <source>
        <dbReference type="PROSITE-ProRule" id="PRU00191"/>
    </source>
</evidence>
<evidence type="ECO:0000313" key="24">
    <source>
        <dbReference type="EMBL" id="KAK4818970.1"/>
    </source>
</evidence>
<proteinExistence type="inferred from homology"/>
<evidence type="ECO:0000256" key="13">
    <source>
        <dbReference type="ARBA" id="ARBA00051245"/>
    </source>
</evidence>
<evidence type="ECO:0000256" key="3">
    <source>
        <dbReference type="ARBA" id="ARBA00022553"/>
    </source>
</evidence>
<dbReference type="Gene3D" id="2.30.30.40">
    <property type="entry name" value="SH3 Domains"/>
    <property type="match status" value="2"/>
</dbReference>
<dbReference type="SMART" id="SM00252">
    <property type="entry name" value="SH2"/>
    <property type="match status" value="1"/>
</dbReference>